<evidence type="ECO:0000313" key="2">
    <source>
        <dbReference type="Proteomes" id="UP000501338"/>
    </source>
</evidence>
<proteinExistence type="predicted"/>
<dbReference type="Gene3D" id="3.40.1580.10">
    <property type="entry name" value="SMI1/KNR4-like"/>
    <property type="match status" value="1"/>
</dbReference>
<gene>
    <name evidence="1" type="ORF">GTH23_09380</name>
</gene>
<dbReference type="InterPro" id="IPR037883">
    <property type="entry name" value="Knr4/Smi1-like_sf"/>
</dbReference>
<dbReference type="RefSeq" id="WP_156733261.1">
    <property type="nucleotide sequence ID" value="NZ_CP045008.1"/>
</dbReference>
<name>A0ABX6JM23_9GAMM</name>
<evidence type="ECO:0000313" key="1">
    <source>
        <dbReference type="EMBL" id="QIF90237.1"/>
    </source>
</evidence>
<dbReference type="SUPFAM" id="SSF160631">
    <property type="entry name" value="SMI1/KNR4-like"/>
    <property type="match status" value="1"/>
</dbReference>
<organism evidence="1 2">
    <name type="scientific">Proteus terrae subsp. cibarius</name>
    <dbReference type="NCBI Taxonomy" id="626774"/>
    <lineage>
        <taxon>Bacteria</taxon>
        <taxon>Pseudomonadati</taxon>
        <taxon>Pseudomonadota</taxon>
        <taxon>Gammaproteobacteria</taxon>
        <taxon>Enterobacterales</taxon>
        <taxon>Morganellaceae</taxon>
        <taxon>Proteus</taxon>
    </lineage>
</organism>
<accession>A0ABX6JM23</accession>
<protein>
    <recommendedName>
        <fullName evidence="3">SMI1/KNR4 family protein</fullName>
    </recommendedName>
</protein>
<reference evidence="1 2" key="1">
    <citation type="submission" date="2020-01" db="EMBL/GenBank/DDBJ databases">
        <title>The genomic epidemiology of tigecycline resistance gene tet(X) variants in a swine farm in China.</title>
        <authorList>
            <person name="Peng K."/>
            <person name="Li R."/>
        </authorList>
    </citation>
    <scope>NUCLEOTIDE SEQUENCE [LARGE SCALE GENOMIC DNA]</scope>
    <source>
        <strain evidence="1 2">ZF1</strain>
    </source>
</reference>
<dbReference type="Proteomes" id="UP000501338">
    <property type="component" value="Chromosome"/>
</dbReference>
<evidence type="ECO:0008006" key="3">
    <source>
        <dbReference type="Google" id="ProtNLM"/>
    </source>
</evidence>
<dbReference type="EMBL" id="CP047340">
    <property type="protein sequence ID" value="QIF90237.1"/>
    <property type="molecule type" value="Genomic_DNA"/>
</dbReference>
<sequence>MNIRLIEFLHSVYPELPIDVSYMRGYSVDEIQKIERLYDIEVKDQLYDFLTSIGRCSGGLFGDDPLLFYRNQKTIRGSILMQSGMREELSAIQQYDLLDKKSFFISLESYTQYYFLLTATDDPNRIYHYDENEEIIEATEWDLNSYLRHIVNAYTRHYDLNVPFDRHGELIII</sequence>
<keyword evidence="2" id="KW-1185">Reference proteome</keyword>